<proteinExistence type="predicted"/>
<dbReference type="RefSeq" id="WP_064003630.1">
    <property type="nucleotide sequence ID" value="NZ_JAMBOV010000001.1"/>
</dbReference>
<accession>A0A177K6T0</accession>
<protein>
    <submittedName>
        <fullName evidence="2">Uncharacterized protein</fullName>
    </submittedName>
</protein>
<gene>
    <name evidence="2" type="ORF">AYL44_12550</name>
</gene>
<sequence>MDEYWGAVVWGLIPTIVVAGLLVFVLRSILRMDRTERKVYAKVEAEERRRRGLPRPDENAG</sequence>
<dbReference type="Proteomes" id="UP000076998">
    <property type="component" value="Unassembled WGS sequence"/>
</dbReference>
<evidence type="ECO:0000313" key="2">
    <source>
        <dbReference type="EMBL" id="OAH48854.1"/>
    </source>
</evidence>
<feature type="transmembrane region" description="Helical" evidence="1">
    <location>
        <begin position="6"/>
        <end position="30"/>
    </location>
</feature>
<dbReference type="EMBL" id="LSTV01000005">
    <property type="protein sequence ID" value="OAH48854.1"/>
    <property type="molecule type" value="Genomic_DNA"/>
</dbReference>
<evidence type="ECO:0000256" key="1">
    <source>
        <dbReference type="SAM" id="Phobius"/>
    </source>
</evidence>
<dbReference type="OrthoDB" id="4807612at2"/>
<keyword evidence="1" id="KW-0472">Membrane</keyword>
<comment type="caution">
    <text evidence="2">The sequence shown here is derived from an EMBL/GenBank/DDBJ whole genome shotgun (WGS) entry which is preliminary data.</text>
</comment>
<reference evidence="2 3" key="1">
    <citation type="submission" date="2016-02" db="EMBL/GenBank/DDBJ databases">
        <authorList>
            <person name="Wen L."/>
            <person name="He K."/>
            <person name="Yang H."/>
        </authorList>
    </citation>
    <scope>NUCLEOTIDE SEQUENCE [LARGE SCALE GENOMIC DNA]</scope>
    <source>
        <strain evidence="2 3">CD11_3</strain>
    </source>
</reference>
<keyword evidence="1" id="KW-0812">Transmembrane</keyword>
<dbReference type="AlphaFoldDB" id="A0A177K6T0"/>
<keyword evidence="1" id="KW-1133">Transmembrane helix</keyword>
<evidence type="ECO:0000313" key="3">
    <source>
        <dbReference type="Proteomes" id="UP000076998"/>
    </source>
</evidence>
<organism evidence="2 3">
    <name type="scientific">Microbacterium oleivorans</name>
    <dbReference type="NCBI Taxonomy" id="273677"/>
    <lineage>
        <taxon>Bacteria</taxon>
        <taxon>Bacillati</taxon>
        <taxon>Actinomycetota</taxon>
        <taxon>Actinomycetes</taxon>
        <taxon>Micrococcales</taxon>
        <taxon>Microbacteriaceae</taxon>
        <taxon>Microbacterium</taxon>
    </lineage>
</organism>
<name>A0A177K6T0_9MICO</name>